<reference evidence="1" key="1">
    <citation type="submission" date="2025-08" db="UniProtKB">
        <authorList>
            <consortium name="Ensembl"/>
        </authorList>
    </citation>
    <scope>IDENTIFICATION</scope>
</reference>
<accession>A0A2K5R2R8</accession>
<dbReference type="Proteomes" id="UP000233040">
    <property type="component" value="Unassembled WGS sequence"/>
</dbReference>
<protein>
    <submittedName>
        <fullName evidence="1">Uncharacterized protein</fullName>
    </submittedName>
</protein>
<dbReference type="OMA" id="VYIFCRS"/>
<proteinExistence type="predicted"/>
<evidence type="ECO:0000313" key="2">
    <source>
        <dbReference type="Proteomes" id="UP000233040"/>
    </source>
</evidence>
<dbReference type="GeneTree" id="ENSGT00910000147032"/>
<name>A0A2K5R2R8_CEBIM</name>
<dbReference type="Ensembl" id="ENSCCAT00000039932.1">
    <property type="protein sequence ID" value="ENSCCAP00000022434.1"/>
    <property type="gene ID" value="ENSCCAG00000029019.1"/>
</dbReference>
<keyword evidence="2" id="KW-1185">Reference proteome</keyword>
<dbReference type="AlphaFoldDB" id="A0A2K5R2R8"/>
<reference evidence="1" key="2">
    <citation type="submission" date="2025-09" db="UniProtKB">
        <authorList>
            <consortium name="Ensembl"/>
        </authorList>
    </citation>
    <scope>IDENTIFICATION</scope>
</reference>
<sequence length="112" mass="12609">MLWFTNHLVVYIFCRSWPTQRTVRVGLLGVATADRMGNSLSVLSGKKSVFVKMSVTFHIVLPFSKRPSVRGKMWRRESERTSSSTITSVAVTTTTSPALTSRKQCQLCFFST</sequence>
<organism evidence="1 2">
    <name type="scientific">Cebus imitator</name>
    <name type="common">Panamanian white-faced capuchin</name>
    <name type="synonym">Cebus capucinus imitator</name>
    <dbReference type="NCBI Taxonomy" id="2715852"/>
    <lineage>
        <taxon>Eukaryota</taxon>
        <taxon>Metazoa</taxon>
        <taxon>Chordata</taxon>
        <taxon>Craniata</taxon>
        <taxon>Vertebrata</taxon>
        <taxon>Euteleostomi</taxon>
        <taxon>Mammalia</taxon>
        <taxon>Eutheria</taxon>
        <taxon>Euarchontoglires</taxon>
        <taxon>Primates</taxon>
        <taxon>Haplorrhini</taxon>
        <taxon>Platyrrhini</taxon>
        <taxon>Cebidae</taxon>
        <taxon>Cebinae</taxon>
        <taxon>Cebus</taxon>
    </lineage>
</organism>
<evidence type="ECO:0000313" key="1">
    <source>
        <dbReference type="Ensembl" id="ENSCCAP00000022434.1"/>
    </source>
</evidence>